<protein>
    <submittedName>
        <fullName evidence="1">Uncharacterized protein</fullName>
    </submittedName>
</protein>
<gene>
    <name evidence="1" type="ORF">JOB18_020749</name>
</gene>
<accession>A0AAV6RYE7</accession>
<dbReference type="EMBL" id="JAGKHQ010000008">
    <property type="protein sequence ID" value="KAG7510398.1"/>
    <property type="molecule type" value="Genomic_DNA"/>
</dbReference>
<reference evidence="1 2" key="1">
    <citation type="journal article" date="2021" name="Sci. Rep.">
        <title>Chromosome anchoring in Senegalese sole (Solea senegalensis) reveals sex-associated markers and genome rearrangements in flatfish.</title>
        <authorList>
            <person name="Guerrero-Cozar I."/>
            <person name="Gomez-Garrido J."/>
            <person name="Berbel C."/>
            <person name="Martinez-Blanch J.F."/>
            <person name="Alioto T."/>
            <person name="Claros M.G."/>
            <person name="Gagnaire P.A."/>
            <person name="Manchado M."/>
        </authorList>
    </citation>
    <scope>NUCLEOTIDE SEQUENCE [LARGE SCALE GENOMIC DNA]</scope>
    <source>
        <strain evidence="1">Sse05_10M</strain>
    </source>
</reference>
<evidence type="ECO:0000313" key="2">
    <source>
        <dbReference type="Proteomes" id="UP000693946"/>
    </source>
</evidence>
<name>A0AAV6RYE7_SOLSE</name>
<sequence>MKPHANELQCCCQSLLHNVYIWLFSKMEFHDGRRVCRLKSKAGQSREAAGSTF</sequence>
<organism evidence="1 2">
    <name type="scientific">Solea senegalensis</name>
    <name type="common">Senegalese sole</name>
    <dbReference type="NCBI Taxonomy" id="28829"/>
    <lineage>
        <taxon>Eukaryota</taxon>
        <taxon>Metazoa</taxon>
        <taxon>Chordata</taxon>
        <taxon>Craniata</taxon>
        <taxon>Vertebrata</taxon>
        <taxon>Euteleostomi</taxon>
        <taxon>Actinopterygii</taxon>
        <taxon>Neopterygii</taxon>
        <taxon>Teleostei</taxon>
        <taxon>Neoteleostei</taxon>
        <taxon>Acanthomorphata</taxon>
        <taxon>Carangaria</taxon>
        <taxon>Pleuronectiformes</taxon>
        <taxon>Pleuronectoidei</taxon>
        <taxon>Soleidae</taxon>
        <taxon>Solea</taxon>
    </lineage>
</organism>
<proteinExistence type="predicted"/>
<dbReference type="Proteomes" id="UP000693946">
    <property type="component" value="Linkage Group LG16"/>
</dbReference>
<dbReference type="AlphaFoldDB" id="A0AAV6RYE7"/>
<evidence type="ECO:0000313" key="1">
    <source>
        <dbReference type="EMBL" id="KAG7510398.1"/>
    </source>
</evidence>
<keyword evidence="2" id="KW-1185">Reference proteome</keyword>
<comment type="caution">
    <text evidence="1">The sequence shown here is derived from an EMBL/GenBank/DDBJ whole genome shotgun (WGS) entry which is preliminary data.</text>
</comment>